<keyword evidence="3" id="KW-1185">Reference proteome</keyword>
<feature type="transmembrane region" description="Helical" evidence="1">
    <location>
        <begin position="80"/>
        <end position="104"/>
    </location>
</feature>
<accession>A0A840NTW0</accession>
<dbReference type="EMBL" id="JACHIM010000003">
    <property type="protein sequence ID" value="MBB5073838.1"/>
    <property type="molecule type" value="Genomic_DNA"/>
</dbReference>
<sequence>MYINVEVIEDYPTAYNVDVARYHRWTRSNWQLLRYLFLPHQISSTTCWKIQDNLRHSLTPLMWLIAAITGWSLLPFKTAIIWQTFLLLSLFISSILGVLQTLILSNTDYYLRGDLQLILKKTTLTGGNIFLTHSVYFMTDAIIRTLYRMMISKNTCLNGKLLP</sequence>
<dbReference type="AlphaFoldDB" id="A0A840NTW0"/>
<evidence type="ECO:0000313" key="3">
    <source>
        <dbReference type="Proteomes" id="UP000561417"/>
    </source>
</evidence>
<proteinExistence type="predicted"/>
<name>A0A840NTW0_9HYPH</name>
<feature type="transmembrane region" description="Helical" evidence="1">
    <location>
        <begin position="58"/>
        <end position="74"/>
    </location>
</feature>
<evidence type="ECO:0000256" key="1">
    <source>
        <dbReference type="SAM" id="Phobius"/>
    </source>
</evidence>
<keyword evidence="1" id="KW-0472">Membrane</keyword>
<gene>
    <name evidence="2" type="ORF">HNQ69_000964</name>
</gene>
<keyword evidence="1" id="KW-0812">Transmembrane</keyword>
<comment type="caution">
    <text evidence="2">The sequence shown here is derived from an EMBL/GenBank/DDBJ whole genome shotgun (WGS) entry which is preliminary data.</text>
</comment>
<organism evidence="2 3">
    <name type="scientific">Bartonella callosciuri</name>
    <dbReference type="NCBI Taxonomy" id="686223"/>
    <lineage>
        <taxon>Bacteria</taxon>
        <taxon>Pseudomonadati</taxon>
        <taxon>Pseudomonadota</taxon>
        <taxon>Alphaproteobacteria</taxon>
        <taxon>Hyphomicrobiales</taxon>
        <taxon>Bartonellaceae</taxon>
        <taxon>Bartonella</taxon>
    </lineage>
</organism>
<keyword evidence="1" id="KW-1133">Transmembrane helix</keyword>
<evidence type="ECO:0000313" key="2">
    <source>
        <dbReference type="EMBL" id="MBB5073838.1"/>
    </source>
</evidence>
<dbReference type="Proteomes" id="UP000561417">
    <property type="component" value="Unassembled WGS sequence"/>
</dbReference>
<protein>
    <submittedName>
        <fullName evidence="2">Uncharacterized protein</fullName>
    </submittedName>
</protein>
<reference evidence="2 3" key="1">
    <citation type="submission" date="2020-08" db="EMBL/GenBank/DDBJ databases">
        <title>Genomic Encyclopedia of Type Strains, Phase IV (KMG-IV): sequencing the most valuable type-strain genomes for metagenomic binning, comparative biology and taxonomic classification.</title>
        <authorList>
            <person name="Goeker M."/>
        </authorList>
    </citation>
    <scope>NUCLEOTIDE SEQUENCE [LARGE SCALE GENOMIC DNA]</scope>
    <source>
        <strain evidence="2 3">DSM 28538</strain>
    </source>
</reference>